<dbReference type="HOGENOM" id="CLU_065947_2_2_9"/>
<feature type="domain" description="YgjP-like metallopeptidase" evidence="1">
    <location>
        <begin position="22"/>
        <end position="231"/>
    </location>
</feature>
<evidence type="ECO:0000313" key="3">
    <source>
        <dbReference type="Proteomes" id="UP000013523"/>
    </source>
</evidence>
<dbReference type="PANTHER" id="PTHR30399">
    <property type="entry name" value="UNCHARACTERIZED PROTEIN YGJP"/>
    <property type="match status" value="1"/>
</dbReference>
<proteinExistence type="predicted"/>
<keyword evidence="3" id="KW-1185">Reference proteome</keyword>
<gene>
    <name evidence="2" type="ORF">Clopa_1965</name>
</gene>
<evidence type="ECO:0000259" key="1">
    <source>
        <dbReference type="Pfam" id="PF01863"/>
    </source>
</evidence>
<dbReference type="Gene3D" id="3.30.2010.10">
    <property type="entry name" value="Metalloproteases ('zincins'), catalytic domain"/>
    <property type="match status" value="1"/>
</dbReference>
<accession>R4K8J3</accession>
<dbReference type="PATRIC" id="fig|86416.3.peg.1935"/>
<protein>
    <submittedName>
        <fullName evidence="2">Putative metal-dependent hydrolase</fullName>
    </submittedName>
</protein>
<organism evidence="2 3">
    <name type="scientific">Clostridium pasteurianum BC1</name>
    <dbReference type="NCBI Taxonomy" id="86416"/>
    <lineage>
        <taxon>Bacteria</taxon>
        <taxon>Bacillati</taxon>
        <taxon>Bacillota</taxon>
        <taxon>Clostridia</taxon>
        <taxon>Eubacteriales</taxon>
        <taxon>Clostridiaceae</taxon>
        <taxon>Clostridium</taxon>
    </lineage>
</organism>
<dbReference type="InterPro" id="IPR002725">
    <property type="entry name" value="YgjP-like_metallopeptidase"/>
</dbReference>
<dbReference type="Pfam" id="PF01863">
    <property type="entry name" value="YgjP-like"/>
    <property type="match status" value="1"/>
</dbReference>
<dbReference type="Proteomes" id="UP000013523">
    <property type="component" value="Chromosome"/>
</dbReference>
<dbReference type="InterPro" id="IPR053136">
    <property type="entry name" value="UTP_pyrophosphatase-like"/>
</dbReference>
<keyword evidence="2" id="KW-0378">Hydrolase</keyword>
<dbReference type="OrthoDB" id="9811177at2"/>
<dbReference type="GO" id="GO:0016787">
    <property type="term" value="F:hydrolase activity"/>
    <property type="evidence" value="ECO:0007669"/>
    <property type="project" value="UniProtKB-KW"/>
</dbReference>
<dbReference type="eggNOG" id="COG1451">
    <property type="taxonomic scope" value="Bacteria"/>
</dbReference>
<evidence type="ECO:0000313" key="2">
    <source>
        <dbReference type="EMBL" id="AGK96859.1"/>
    </source>
</evidence>
<reference evidence="2 3" key="1">
    <citation type="submission" date="2012-01" db="EMBL/GenBank/DDBJ databases">
        <title>Complete sequence of chromosome of Clostridium pasteurianum BC1.</title>
        <authorList>
            <consortium name="US DOE Joint Genome Institute"/>
            <person name="Lucas S."/>
            <person name="Han J."/>
            <person name="Lapidus A."/>
            <person name="Cheng J.-F."/>
            <person name="Goodwin L."/>
            <person name="Pitluck S."/>
            <person name="Peters L."/>
            <person name="Mikhailova N."/>
            <person name="Teshima H."/>
            <person name="Detter J.C."/>
            <person name="Han C."/>
            <person name="Tapia R."/>
            <person name="Land M."/>
            <person name="Hauser L."/>
            <person name="Kyrpides N."/>
            <person name="Ivanova N."/>
            <person name="Pagani I."/>
            <person name="Dunn J."/>
            <person name="Taghavi S."/>
            <person name="Francis A."/>
            <person name="van der Lelie D."/>
            <person name="Woyke T."/>
        </authorList>
    </citation>
    <scope>NUCLEOTIDE SEQUENCE [LARGE SCALE GENOMIC DNA]</scope>
    <source>
        <strain evidence="2 3">BC1</strain>
    </source>
</reference>
<dbReference type="STRING" id="86416.Clopa_1965"/>
<dbReference type="CDD" id="cd07344">
    <property type="entry name" value="M48_yhfN_like"/>
    <property type="match status" value="1"/>
</dbReference>
<dbReference type="EMBL" id="CP003261">
    <property type="protein sequence ID" value="AGK96859.1"/>
    <property type="molecule type" value="Genomic_DNA"/>
</dbReference>
<sequence>MILKFIYAGKEIEFQVVFSKRKTMEISIAPSGDIKVRAPLEIPKAVIRERVMEKAPWIVKKLYQFKHIKNKPLIREFINGEVFMYLGMDYQLQIDIKSHINKAKVNLFNDKIIVTINNENKENTKKAMELWYREKAKEEIDQRINLYQKFFNIVPLEVKVKEQKKRWGSCTYKNSLLFNWRCVMAKSEVLDYIVVHEMCHMVHKNHSREYWNAVASILPDYKQRDQWLKNNGIKMDL</sequence>
<dbReference type="PANTHER" id="PTHR30399:SF1">
    <property type="entry name" value="UTP PYROPHOSPHATASE"/>
    <property type="match status" value="1"/>
</dbReference>
<dbReference type="RefSeq" id="WP_015615177.1">
    <property type="nucleotide sequence ID" value="NC_021182.1"/>
</dbReference>
<dbReference type="AlphaFoldDB" id="R4K8J3"/>
<dbReference type="KEGG" id="cpas:Clopa_1965"/>
<name>R4K8J3_CLOPA</name>